<evidence type="ECO:0000256" key="4">
    <source>
        <dbReference type="PROSITE-ProRule" id="PRU00335"/>
    </source>
</evidence>
<dbReference type="GO" id="GO:0000976">
    <property type="term" value="F:transcription cis-regulatory region binding"/>
    <property type="evidence" value="ECO:0007669"/>
    <property type="project" value="TreeGrafter"/>
</dbReference>
<dbReference type="Proteomes" id="UP000630936">
    <property type="component" value="Unassembled WGS sequence"/>
</dbReference>
<evidence type="ECO:0000313" key="7">
    <source>
        <dbReference type="Proteomes" id="UP000630936"/>
    </source>
</evidence>
<gene>
    <name evidence="6" type="ORF">GCM10010387_57680</name>
</gene>
<keyword evidence="2 4" id="KW-0238">DNA-binding</keyword>
<evidence type="ECO:0000256" key="3">
    <source>
        <dbReference type="ARBA" id="ARBA00023163"/>
    </source>
</evidence>
<dbReference type="AlphaFoldDB" id="A0A918V1H5"/>
<feature type="domain" description="HTH tetR-type" evidence="5">
    <location>
        <begin position="13"/>
        <end position="73"/>
    </location>
</feature>
<protein>
    <submittedName>
        <fullName evidence="6">TetR family transcriptional regulator</fullName>
    </submittedName>
</protein>
<dbReference type="RefSeq" id="WP_190126177.1">
    <property type="nucleotide sequence ID" value="NZ_BMWG01000024.1"/>
</dbReference>
<evidence type="ECO:0000256" key="2">
    <source>
        <dbReference type="ARBA" id="ARBA00023125"/>
    </source>
</evidence>
<dbReference type="PANTHER" id="PTHR30055:SF234">
    <property type="entry name" value="HTH-TYPE TRANSCRIPTIONAL REGULATOR BETI"/>
    <property type="match status" value="1"/>
</dbReference>
<evidence type="ECO:0000313" key="6">
    <source>
        <dbReference type="EMBL" id="GGZ56026.1"/>
    </source>
</evidence>
<dbReference type="Pfam" id="PF00440">
    <property type="entry name" value="TetR_N"/>
    <property type="match status" value="1"/>
</dbReference>
<dbReference type="PANTHER" id="PTHR30055">
    <property type="entry name" value="HTH-TYPE TRANSCRIPTIONAL REGULATOR RUTR"/>
    <property type="match status" value="1"/>
</dbReference>
<dbReference type="EMBL" id="BMWG01000024">
    <property type="protein sequence ID" value="GGZ56026.1"/>
    <property type="molecule type" value="Genomic_DNA"/>
</dbReference>
<reference evidence="6" key="1">
    <citation type="journal article" date="2014" name="Int. J. Syst. Evol. Microbiol.">
        <title>Complete genome sequence of Corynebacterium casei LMG S-19264T (=DSM 44701T), isolated from a smear-ripened cheese.</title>
        <authorList>
            <consortium name="US DOE Joint Genome Institute (JGI-PGF)"/>
            <person name="Walter F."/>
            <person name="Albersmeier A."/>
            <person name="Kalinowski J."/>
            <person name="Ruckert C."/>
        </authorList>
    </citation>
    <scope>NUCLEOTIDE SEQUENCE</scope>
    <source>
        <strain evidence="6">JCM 4988</strain>
    </source>
</reference>
<name>A0A918V1H5_9ACTN</name>
<accession>A0A918V1H5</accession>
<dbReference type="PROSITE" id="PS50977">
    <property type="entry name" value="HTH_TETR_2"/>
    <property type="match status" value="1"/>
</dbReference>
<dbReference type="Pfam" id="PF21351">
    <property type="entry name" value="TetR_C_41"/>
    <property type="match status" value="1"/>
</dbReference>
<organism evidence="6 7">
    <name type="scientific">Streptomyces inusitatus</name>
    <dbReference type="NCBI Taxonomy" id="68221"/>
    <lineage>
        <taxon>Bacteria</taxon>
        <taxon>Bacillati</taxon>
        <taxon>Actinomycetota</taxon>
        <taxon>Actinomycetes</taxon>
        <taxon>Kitasatosporales</taxon>
        <taxon>Streptomycetaceae</taxon>
        <taxon>Streptomyces</taxon>
    </lineage>
</organism>
<dbReference type="Gene3D" id="1.10.357.10">
    <property type="entry name" value="Tetracycline Repressor, domain 2"/>
    <property type="match status" value="1"/>
</dbReference>
<comment type="caution">
    <text evidence="6">The sequence shown here is derived from an EMBL/GenBank/DDBJ whole genome shotgun (WGS) entry which is preliminary data.</text>
</comment>
<evidence type="ECO:0000259" key="5">
    <source>
        <dbReference type="PROSITE" id="PS50977"/>
    </source>
</evidence>
<dbReference type="InterPro" id="IPR009057">
    <property type="entry name" value="Homeodomain-like_sf"/>
</dbReference>
<sequence>MKSTGSKHEQRSRATRAALVAAARPLFGERGYAGVGTEEIVRAAGVTRGALYHQFRDKTDLFDATVQAVEAEVTGLIAARVTATAADPVEALRAGARAFLDAFTEPDVERILLLDAPGVLGWRRWREIGQEYGLRLVTTSLTAAMTAEAAAARPVVPLAHVLLGALNEAALMVAHAEDPVAARVEMTEALDQLLDGLLVQG</sequence>
<reference evidence="6" key="2">
    <citation type="submission" date="2020-09" db="EMBL/GenBank/DDBJ databases">
        <authorList>
            <person name="Sun Q."/>
            <person name="Ohkuma M."/>
        </authorList>
    </citation>
    <scope>NUCLEOTIDE SEQUENCE</scope>
    <source>
        <strain evidence="6">JCM 4988</strain>
    </source>
</reference>
<evidence type="ECO:0000256" key="1">
    <source>
        <dbReference type="ARBA" id="ARBA00023015"/>
    </source>
</evidence>
<dbReference type="InterPro" id="IPR050109">
    <property type="entry name" value="HTH-type_TetR-like_transc_reg"/>
</dbReference>
<dbReference type="InterPro" id="IPR001647">
    <property type="entry name" value="HTH_TetR"/>
</dbReference>
<proteinExistence type="predicted"/>
<keyword evidence="3" id="KW-0804">Transcription</keyword>
<dbReference type="GO" id="GO:0003700">
    <property type="term" value="F:DNA-binding transcription factor activity"/>
    <property type="evidence" value="ECO:0007669"/>
    <property type="project" value="TreeGrafter"/>
</dbReference>
<dbReference type="SUPFAM" id="SSF46689">
    <property type="entry name" value="Homeodomain-like"/>
    <property type="match status" value="1"/>
</dbReference>
<dbReference type="InterPro" id="IPR049484">
    <property type="entry name" value="Rv0078-like_C"/>
</dbReference>
<keyword evidence="1" id="KW-0805">Transcription regulation</keyword>
<dbReference type="PRINTS" id="PR00455">
    <property type="entry name" value="HTHTETR"/>
</dbReference>
<feature type="DNA-binding region" description="H-T-H motif" evidence="4">
    <location>
        <begin position="36"/>
        <end position="55"/>
    </location>
</feature>
<keyword evidence="7" id="KW-1185">Reference proteome</keyword>